<organism evidence="2 3">
    <name type="scientific">Hominiventricola aquisgranensis</name>
    <dbReference type="NCBI Taxonomy" id="3133164"/>
    <lineage>
        <taxon>Bacteria</taxon>
        <taxon>Bacillati</taxon>
        <taxon>Bacillota</taxon>
        <taxon>Clostridia</taxon>
        <taxon>Lachnospirales</taxon>
        <taxon>Lachnospiraceae</taxon>
        <taxon>Hominiventricola</taxon>
    </lineage>
</organism>
<dbReference type="InterPro" id="IPR045962">
    <property type="entry name" value="DUF6382"/>
</dbReference>
<dbReference type="RefSeq" id="WP_118440616.1">
    <property type="nucleotide sequence ID" value="NZ_JBBMFC010000014.1"/>
</dbReference>
<name>A0ABV1I1A5_9FIRM</name>
<dbReference type="CDD" id="cd00060">
    <property type="entry name" value="FHA"/>
    <property type="match status" value="1"/>
</dbReference>
<sequence>MMDVRYKRDLNSNYMIMTDAEKREEIYEDRMITENRIYGFLPCVEQKKEKQTEYFYEITGRQSMELLYERRKVSYEQLVELLKDLLQILNASEEYLLNADHFVLLPEYLYLDTRTERLYVCYYPGYEKKIRESFLDLAEYLMGKLDKSDRKGIEFGYDLYQCALEPNFSLMEILKSHTEMENPEKNEETALPVVEAVEPVTGTQTLSSGKKSVQEEILEKTGSWKNFFHKKKKQPVETYVAEADQIKSGSVLFLREQGNTGETTFLREEKHYGLLLKSKNPDYPDLKMEGTSFLIGKRKESVDGWVPAPTVSRIHARIIKEEGCYLLEDLNSTNGTRAGQHQLNPYELFPLDNGMRVAFAGAEYEAYL</sequence>
<feature type="domain" description="FHA" evidence="1">
    <location>
        <begin position="293"/>
        <end position="343"/>
    </location>
</feature>
<dbReference type="Gene3D" id="2.60.200.20">
    <property type="match status" value="1"/>
</dbReference>
<dbReference type="PROSITE" id="PS50006">
    <property type="entry name" value="FHA_DOMAIN"/>
    <property type="match status" value="1"/>
</dbReference>
<protein>
    <submittedName>
        <fullName evidence="2">DUF6382 domain-containing protein</fullName>
    </submittedName>
</protein>
<dbReference type="SMART" id="SM00240">
    <property type="entry name" value="FHA"/>
    <property type="match status" value="1"/>
</dbReference>
<dbReference type="InterPro" id="IPR008984">
    <property type="entry name" value="SMAD_FHA_dom_sf"/>
</dbReference>
<dbReference type="EMBL" id="JBBMFC010000014">
    <property type="protein sequence ID" value="MEQ2578956.1"/>
    <property type="molecule type" value="Genomic_DNA"/>
</dbReference>
<dbReference type="Pfam" id="PF19909">
    <property type="entry name" value="DUF6382"/>
    <property type="match status" value="1"/>
</dbReference>
<dbReference type="SUPFAM" id="SSF49879">
    <property type="entry name" value="SMAD/FHA domain"/>
    <property type="match status" value="1"/>
</dbReference>
<accession>A0ABV1I1A5</accession>
<proteinExistence type="predicted"/>
<reference evidence="2 3" key="1">
    <citation type="submission" date="2024-03" db="EMBL/GenBank/DDBJ databases">
        <title>Human intestinal bacterial collection.</title>
        <authorList>
            <person name="Pauvert C."/>
            <person name="Hitch T.C.A."/>
            <person name="Clavel T."/>
        </authorList>
    </citation>
    <scope>NUCLEOTIDE SEQUENCE [LARGE SCALE GENOMIC DNA]</scope>
    <source>
        <strain evidence="2 3">CLA-AA-H78B</strain>
    </source>
</reference>
<comment type="caution">
    <text evidence="2">The sequence shown here is derived from an EMBL/GenBank/DDBJ whole genome shotgun (WGS) entry which is preliminary data.</text>
</comment>
<evidence type="ECO:0000313" key="2">
    <source>
        <dbReference type="EMBL" id="MEQ2578956.1"/>
    </source>
</evidence>
<evidence type="ECO:0000259" key="1">
    <source>
        <dbReference type="PROSITE" id="PS50006"/>
    </source>
</evidence>
<dbReference type="Pfam" id="PF00498">
    <property type="entry name" value="FHA"/>
    <property type="match status" value="1"/>
</dbReference>
<dbReference type="InterPro" id="IPR000253">
    <property type="entry name" value="FHA_dom"/>
</dbReference>
<dbReference type="Proteomes" id="UP001470288">
    <property type="component" value="Unassembled WGS sequence"/>
</dbReference>
<evidence type="ECO:0000313" key="3">
    <source>
        <dbReference type="Proteomes" id="UP001470288"/>
    </source>
</evidence>
<gene>
    <name evidence="2" type="ORF">WMO62_08905</name>
</gene>
<keyword evidence="3" id="KW-1185">Reference proteome</keyword>